<dbReference type="PANTHER" id="PTHR31970">
    <property type="match status" value="1"/>
</dbReference>
<feature type="transmembrane region" description="Helical" evidence="1">
    <location>
        <begin position="327"/>
        <end position="343"/>
    </location>
</feature>
<proteinExistence type="predicted"/>
<accession>A0A5C6CGU9</accession>
<sequence>MANMSEADIPQTPSESAWIRFDRNELAGSFGDIGTDLPLIVAMIPAAGLNGATVFIVFGLLQILTGILYGVPMPMQPLKAMAVLVITQKIAGNVLFGAGMAIAVIMLVLSISGALSWLARAIPRCAVRGVQFGLGLSLASLALKDYVPSLGTSGYVLAAVCFVIVVVLWGNRRVPAALLVILLGLVYAAMATVDWSTLRIASSLSLPAIEVPTWDAIWTGLILLALPQIPLSLSNSVIATEQTLHDLFPQRAIGIKKIGVTYAVANFFASLLGGIPVCHGCGGLAGHYGFGARTGGSVIIYGTMYLALGLLLGDTVDVLVAAYPRPVLGVILLFEAVMLLVLVRDMAGDKTQFTIVVLVGAIAFGVKQGFLVGLLTGTAIWYFWKWRESASQSSAENLES</sequence>
<feature type="transmembrane region" description="Helical" evidence="1">
    <location>
        <begin position="298"/>
        <end position="320"/>
    </location>
</feature>
<dbReference type="InterPro" id="IPR031563">
    <property type="entry name" value="MOT1/MOT2"/>
</dbReference>
<feature type="transmembrane region" description="Helical" evidence="1">
    <location>
        <begin position="355"/>
        <end position="384"/>
    </location>
</feature>
<dbReference type="Proteomes" id="UP000318437">
    <property type="component" value="Unassembled WGS sequence"/>
</dbReference>
<evidence type="ECO:0000313" key="2">
    <source>
        <dbReference type="EMBL" id="TWU23548.1"/>
    </source>
</evidence>
<dbReference type="AlphaFoldDB" id="A0A5C6CGU9"/>
<keyword evidence="1" id="KW-0472">Membrane</keyword>
<feature type="transmembrane region" description="Helical" evidence="1">
    <location>
        <begin position="149"/>
        <end position="169"/>
    </location>
</feature>
<keyword evidence="1" id="KW-1133">Transmembrane helix</keyword>
<evidence type="ECO:0000313" key="3">
    <source>
        <dbReference type="Proteomes" id="UP000318437"/>
    </source>
</evidence>
<dbReference type="EMBL" id="SJPS01000006">
    <property type="protein sequence ID" value="TWU23548.1"/>
    <property type="molecule type" value="Genomic_DNA"/>
</dbReference>
<dbReference type="GO" id="GO:0015098">
    <property type="term" value="F:molybdate ion transmembrane transporter activity"/>
    <property type="evidence" value="ECO:0007669"/>
    <property type="project" value="InterPro"/>
</dbReference>
<dbReference type="PANTHER" id="PTHR31970:SF9">
    <property type="entry name" value="MOLYBDATE TRANSPORTER 2"/>
    <property type="match status" value="1"/>
</dbReference>
<protein>
    <recommendedName>
        <fullName evidence="4">Transporter</fullName>
    </recommendedName>
</protein>
<dbReference type="RefSeq" id="WP_197530788.1">
    <property type="nucleotide sequence ID" value="NZ_SJPS01000006.1"/>
</dbReference>
<comment type="caution">
    <text evidence="2">The sequence shown here is derived from an EMBL/GenBank/DDBJ whole genome shotgun (WGS) entry which is preliminary data.</text>
</comment>
<feature type="transmembrane region" description="Helical" evidence="1">
    <location>
        <begin position="260"/>
        <end position="286"/>
    </location>
</feature>
<keyword evidence="3" id="KW-1185">Reference proteome</keyword>
<feature type="transmembrane region" description="Helical" evidence="1">
    <location>
        <begin position="216"/>
        <end position="239"/>
    </location>
</feature>
<evidence type="ECO:0000256" key="1">
    <source>
        <dbReference type="SAM" id="Phobius"/>
    </source>
</evidence>
<organism evidence="2 3">
    <name type="scientific">Bythopirellula polymerisocia</name>
    <dbReference type="NCBI Taxonomy" id="2528003"/>
    <lineage>
        <taxon>Bacteria</taxon>
        <taxon>Pseudomonadati</taxon>
        <taxon>Planctomycetota</taxon>
        <taxon>Planctomycetia</taxon>
        <taxon>Pirellulales</taxon>
        <taxon>Lacipirellulaceae</taxon>
        <taxon>Bythopirellula</taxon>
    </lineage>
</organism>
<reference evidence="2 3" key="1">
    <citation type="submission" date="2019-02" db="EMBL/GenBank/DDBJ databases">
        <title>Deep-cultivation of Planctomycetes and their phenomic and genomic characterization uncovers novel biology.</title>
        <authorList>
            <person name="Wiegand S."/>
            <person name="Jogler M."/>
            <person name="Boedeker C."/>
            <person name="Pinto D."/>
            <person name="Vollmers J."/>
            <person name="Rivas-Marin E."/>
            <person name="Kohn T."/>
            <person name="Peeters S.H."/>
            <person name="Heuer A."/>
            <person name="Rast P."/>
            <person name="Oberbeckmann S."/>
            <person name="Bunk B."/>
            <person name="Jeske O."/>
            <person name="Meyerdierks A."/>
            <person name="Storesund J.E."/>
            <person name="Kallscheuer N."/>
            <person name="Luecker S."/>
            <person name="Lage O.M."/>
            <person name="Pohl T."/>
            <person name="Merkel B.J."/>
            <person name="Hornburger P."/>
            <person name="Mueller R.-W."/>
            <person name="Bruemmer F."/>
            <person name="Labrenz M."/>
            <person name="Spormann A.M."/>
            <person name="Op Den Camp H."/>
            <person name="Overmann J."/>
            <person name="Amann R."/>
            <person name="Jetten M.S.M."/>
            <person name="Mascher T."/>
            <person name="Medema M.H."/>
            <person name="Devos D.P."/>
            <person name="Kaster A.-K."/>
            <person name="Ovreas L."/>
            <person name="Rohde M."/>
            <person name="Galperin M.Y."/>
            <person name="Jogler C."/>
        </authorList>
    </citation>
    <scope>NUCLEOTIDE SEQUENCE [LARGE SCALE GENOMIC DNA]</scope>
    <source>
        <strain evidence="2 3">Pla144</strain>
    </source>
</reference>
<feature type="transmembrane region" description="Helical" evidence="1">
    <location>
        <begin position="176"/>
        <end position="196"/>
    </location>
</feature>
<keyword evidence="1" id="KW-0812">Transmembrane</keyword>
<evidence type="ECO:0008006" key="4">
    <source>
        <dbReference type="Google" id="ProtNLM"/>
    </source>
</evidence>
<dbReference type="Pfam" id="PF16983">
    <property type="entry name" value="MFS_MOT1"/>
    <property type="match status" value="2"/>
</dbReference>
<feature type="transmembrane region" description="Helical" evidence="1">
    <location>
        <begin position="47"/>
        <end position="70"/>
    </location>
</feature>
<name>A0A5C6CGU9_9BACT</name>
<feature type="transmembrane region" description="Helical" evidence="1">
    <location>
        <begin position="90"/>
        <end position="118"/>
    </location>
</feature>
<gene>
    <name evidence="2" type="ORF">Pla144_37230</name>
</gene>